<dbReference type="EMBL" id="LFMY01000003">
    <property type="protein sequence ID" value="OKL62142.1"/>
    <property type="molecule type" value="Genomic_DNA"/>
</dbReference>
<keyword evidence="6" id="KW-1185">Reference proteome</keyword>
<evidence type="ECO:0000313" key="5">
    <source>
        <dbReference type="EMBL" id="OKL62142.1"/>
    </source>
</evidence>
<protein>
    <recommendedName>
        <fullName evidence="4">Ketoreductase domain-containing protein</fullName>
    </recommendedName>
</protein>
<sequence length="291" mass="31444">MAHNNQESLVWLVTGCSTGIGRSIVVEALAAGHRVIATGRSASRLTSLEQKGAKVIEIDVNAPAPEIEEFALKALSIYGRIDVLVNNAGYVQLGTIEEAGHEQLLQQFHTNVFAVMNVTRAFLPAMRSQRSGTIFMIGSVAAFQFLPAAGLYDASKAALRGLTHSLNSEVKHLGIRVCHVEPGFFRTNIFSRLADQNSTPPVCRTIGDYDESREPTVKLFTSVNNVQKGNPDKLAKVLVDLAQGTGVADGRMFPDAFAAGTGCVATLEANFKDNLRRIEEWKVISESTDGN</sequence>
<dbReference type="PANTHER" id="PTHR43976:SF16">
    <property type="entry name" value="SHORT-CHAIN DEHYDROGENASE_REDUCTASE FAMILY PROTEIN"/>
    <property type="match status" value="1"/>
</dbReference>
<dbReference type="InterPro" id="IPR036291">
    <property type="entry name" value="NAD(P)-bd_dom_sf"/>
</dbReference>
<dbReference type="GO" id="GO:0016491">
    <property type="term" value="F:oxidoreductase activity"/>
    <property type="evidence" value="ECO:0007669"/>
    <property type="project" value="UniProtKB-KW"/>
</dbReference>
<dbReference type="InterPro" id="IPR051911">
    <property type="entry name" value="SDR_oxidoreductase"/>
</dbReference>
<dbReference type="PRINTS" id="PR00081">
    <property type="entry name" value="GDHRDH"/>
</dbReference>
<dbReference type="PANTHER" id="PTHR43976">
    <property type="entry name" value="SHORT CHAIN DEHYDROGENASE"/>
    <property type="match status" value="1"/>
</dbReference>
<keyword evidence="2" id="KW-0560">Oxidoreductase</keyword>
<dbReference type="CDD" id="cd05374">
    <property type="entry name" value="17beta-HSD-like_SDR_c"/>
    <property type="match status" value="1"/>
</dbReference>
<dbReference type="Pfam" id="PF00106">
    <property type="entry name" value="adh_short"/>
    <property type="match status" value="1"/>
</dbReference>
<name>A0A225AKT4_TALAT</name>
<evidence type="ECO:0000313" key="6">
    <source>
        <dbReference type="Proteomes" id="UP000214365"/>
    </source>
</evidence>
<dbReference type="Proteomes" id="UP000214365">
    <property type="component" value="Unassembled WGS sequence"/>
</dbReference>
<dbReference type="InterPro" id="IPR057326">
    <property type="entry name" value="KR_dom"/>
</dbReference>
<feature type="domain" description="Ketoreductase" evidence="4">
    <location>
        <begin position="9"/>
        <end position="183"/>
    </location>
</feature>
<evidence type="ECO:0000256" key="1">
    <source>
        <dbReference type="ARBA" id="ARBA00006484"/>
    </source>
</evidence>
<reference evidence="5 6" key="1">
    <citation type="submission" date="2015-06" db="EMBL/GenBank/DDBJ databases">
        <title>Talaromyces atroroseus IBT 11181 draft genome.</title>
        <authorList>
            <person name="Rasmussen K.B."/>
            <person name="Rasmussen S."/>
            <person name="Petersen B."/>
            <person name="Sicheritz-Ponten T."/>
            <person name="Mortensen U.H."/>
            <person name="Thrane U."/>
        </authorList>
    </citation>
    <scope>NUCLEOTIDE SEQUENCE [LARGE SCALE GENOMIC DNA]</scope>
    <source>
        <strain evidence="5 6">IBT 11181</strain>
    </source>
</reference>
<dbReference type="SMART" id="SM00822">
    <property type="entry name" value="PKS_KR"/>
    <property type="match status" value="1"/>
</dbReference>
<evidence type="ECO:0000259" key="4">
    <source>
        <dbReference type="SMART" id="SM00822"/>
    </source>
</evidence>
<evidence type="ECO:0000256" key="3">
    <source>
        <dbReference type="RuleBase" id="RU000363"/>
    </source>
</evidence>
<evidence type="ECO:0000256" key="2">
    <source>
        <dbReference type="ARBA" id="ARBA00023002"/>
    </source>
</evidence>
<dbReference type="AlphaFoldDB" id="A0A225AKT4"/>
<dbReference type="SUPFAM" id="SSF51735">
    <property type="entry name" value="NAD(P)-binding Rossmann-fold domains"/>
    <property type="match status" value="1"/>
</dbReference>
<dbReference type="RefSeq" id="XP_020122263.1">
    <property type="nucleotide sequence ID" value="XM_020265097.1"/>
</dbReference>
<comment type="similarity">
    <text evidence="1 3">Belongs to the short-chain dehydrogenases/reductases (SDR) family.</text>
</comment>
<proteinExistence type="inferred from homology"/>
<dbReference type="InterPro" id="IPR002347">
    <property type="entry name" value="SDR_fam"/>
</dbReference>
<dbReference type="PRINTS" id="PR00080">
    <property type="entry name" value="SDRFAMILY"/>
</dbReference>
<gene>
    <name evidence="5" type="ORF">UA08_02994</name>
</gene>
<organism evidence="5 6">
    <name type="scientific">Talaromyces atroroseus</name>
    <dbReference type="NCBI Taxonomy" id="1441469"/>
    <lineage>
        <taxon>Eukaryota</taxon>
        <taxon>Fungi</taxon>
        <taxon>Dikarya</taxon>
        <taxon>Ascomycota</taxon>
        <taxon>Pezizomycotina</taxon>
        <taxon>Eurotiomycetes</taxon>
        <taxon>Eurotiomycetidae</taxon>
        <taxon>Eurotiales</taxon>
        <taxon>Trichocomaceae</taxon>
        <taxon>Talaromyces</taxon>
        <taxon>Talaromyces sect. Trachyspermi</taxon>
    </lineage>
</organism>
<accession>A0A225AKT4</accession>
<dbReference type="GeneID" id="31002749"/>
<comment type="caution">
    <text evidence="5">The sequence shown here is derived from an EMBL/GenBank/DDBJ whole genome shotgun (WGS) entry which is preliminary data.</text>
</comment>
<dbReference type="STRING" id="1441469.A0A225AKT4"/>
<dbReference type="Gene3D" id="3.40.50.720">
    <property type="entry name" value="NAD(P)-binding Rossmann-like Domain"/>
    <property type="match status" value="1"/>
</dbReference>
<dbReference type="OrthoDB" id="1274115at2759"/>